<dbReference type="AlphaFoldDB" id="A0A2M4CBC6"/>
<accession>A0A2M4CBC6</accession>
<protein>
    <submittedName>
        <fullName evidence="2">Putative secreted protein</fullName>
    </submittedName>
</protein>
<evidence type="ECO:0000256" key="1">
    <source>
        <dbReference type="SAM" id="MobiDB-lite"/>
    </source>
</evidence>
<reference evidence="2" key="1">
    <citation type="submission" date="2018-01" db="EMBL/GenBank/DDBJ databases">
        <title>An insight into the sialome of Amazonian anophelines.</title>
        <authorList>
            <person name="Ribeiro J.M."/>
            <person name="Scarpassa V."/>
            <person name="Calvo E."/>
        </authorList>
    </citation>
    <scope>NUCLEOTIDE SEQUENCE</scope>
    <source>
        <tissue evidence="2">Salivary glands</tissue>
    </source>
</reference>
<sequence>MSSKFVVQLASGRSIGFTGLHLFSLVLEPSFACSPDVASSFSTVVSLFGEPVVSGTLITCSSSLPPEPSGSVSESSASVDF</sequence>
<proteinExistence type="predicted"/>
<dbReference type="EMBL" id="GGFJ01013486">
    <property type="protein sequence ID" value="MBW62627.1"/>
    <property type="molecule type" value="Transcribed_RNA"/>
</dbReference>
<name>A0A2M4CBC6_9DIPT</name>
<organism evidence="2">
    <name type="scientific">Anopheles marajoara</name>
    <dbReference type="NCBI Taxonomy" id="58244"/>
    <lineage>
        <taxon>Eukaryota</taxon>
        <taxon>Metazoa</taxon>
        <taxon>Ecdysozoa</taxon>
        <taxon>Arthropoda</taxon>
        <taxon>Hexapoda</taxon>
        <taxon>Insecta</taxon>
        <taxon>Pterygota</taxon>
        <taxon>Neoptera</taxon>
        <taxon>Endopterygota</taxon>
        <taxon>Diptera</taxon>
        <taxon>Nematocera</taxon>
        <taxon>Culicoidea</taxon>
        <taxon>Culicidae</taxon>
        <taxon>Anophelinae</taxon>
        <taxon>Anopheles</taxon>
    </lineage>
</organism>
<evidence type="ECO:0000313" key="2">
    <source>
        <dbReference type="EMBL" id="MBW62627.1"/>
    </source>
</evidence>
<feature type="region of interest" description="Disordered" evidence="1">
    <location>
        <begin position="62"/>
        <end position="81"/>
    </location>
</feature>